<comment type="caution">
    <text evidence="2">The sequence shown here is derived from an EMBL/GenBank/DDBJ whole genome shotgun (WGS) entry which is preliminary data.</text>
</comment>
<dbReference type="InterPro" id="IPR019092">
    <property type="entry name" value="SSO2081-like_dom"/>
</dbReference>
<dbReference type="AlphaFoldDB" id="A0A1B8QCX9"/>
<gene>
    <name evidence="2" type="ORF">A9306_09205</name>
</gene>
<protein>
    <submittedName>
        <fullName evidence="2">CRISPR-associated protein</fullName>
    </submittedName>
</protein>
<organism evidence="2 3">
    <name type="scientific">Faucicola atlantae</name>
    <dbReference type="NCBI Taxonomy" id="34059"/>
    <lineage>
        <taxon>Bacteria</taxon>
        <taxon>Pseudomonadati</taxon>
        <taxon>Pseudomonadota</taxon>
        <taxon>Gammaproteobacteria</taxon>
        <taxon>Moraxellales</taxon>
        <taxon>Moraxellaceae</taxon>
        <taxon>Faucicola</taxon>
    </lineage>
</organism>
<keyword evidence="3" id="KW-1185">Reference proteome</keyword>
<name>A0A1B8QCX9_9GAMM</name>
<dbReference type="Proteomes" id="UP000092616">
    <property type="component" value="Unassembled WGS sequence"/>
</dbReference>
<evidence type="ECO:0000313" key="3">
    <source>
        <dbReference type="Proteomes" id="UP000092616"/>
    </source>
</evidence>
<evidence type="ECO:0000259" key="1">
    <source>
        <dbReference type="Pfam" id="PF09623"/>
    </source>
</evidence>
<dbReference type="InterPro" id="IPR013413">
    <property type="entry name" value="CRISPR-assoc_prot_NE0113"/>
</dbReference>
<evidence type="ECO:0000313" key="2">
    <source>
        <dbReference type="EMBL" id="OBX79168.1"/>
    </source>
</evidence>
<dbReference type="RefSeq" id="WP_067337604.1">
    <property type="nucleotide sequence ID" value="NZ_LZNA01000042.1"/>
</dbReference>
<dbReference type="NCBIfam" id="TIGR02584">
    <property type="entry name" value="cas_NE0113"/>
    <property type="match status" value="1"/>
</dbReference>
<dbReference type="Pfam" id="PF09623">
    <property type="entry name" value="Cas_NE0113"/>
    <property type="match status" value="1"/>
</dbReference>
<proteinExistence type="predicted"/>
<dbReference type="EMBL" id="LZNA01000042">
    <property type="protein sequence ID" value="OBX79168.1"/>
    <property type="molecule type" value="Genomic_DNA"/>
</dbReference>
<accession>A0A1B8QCX9</accession>
<dbReference type="CDD" id="cd09741">
    <property type="entry name" value="Csx1_III-U"/>
    <property type="match status" value="1"/>
</dbReference>
<sequence>MAKNVLFLVTGMTPQIITETVWALACDPNKTDKWIPDEIHVLSTEDGLTQIRATLFDEQVFAKLKSDYPVLTHTKFDKEYLHVISKDGIALKDLKTPADNELAADMICQKVREFTQDDNVNLHVSIAGGRKTMGFYAGYALSLYGRSQDRMSHVLVDSEFETAKGFYYPTTTDYFVTQKFTDKRLNAKDAQVWLAQIPFVRMRDAISTKHQLKNEQKTFSEVVKQINESFNTISLKIDLANYQIVVNNKFEFKLPPREFAMLHWFAENRKQGGNGIIAPTGNMKSKDIKKDEISYVAQLTEEYRQYYEDVKKVKGLEFEVKEMKTAKSKSKAVKKKDYLSPLNDNLVDDEIIEDVDKRFFETVKSRLKSNLEEKLGLELASKLELTQDKRGEPFFLNINPDNITIIDSFKD</sequence>
<reference evidence="2 3" key="1">
    <citation type="submission" date="2016-06" db="EMBL/GenBank/DDBJ databases">
        <title>Draft genome of Moraxella atlantae CCUG 59586.</title>
        <authorList>
            <person name="Salva-Serra F."/>
            <person name="Engstrom-Jakobsson H."/>
            <person name="Thorell K."/>
            <person name="Gonzales-Siles L."/>
            <person name="Karlsson R."/>
            <person name="Boulund F."/>
            <person name="Engstrand L."/>
            <person name="Kristiansson E."/>
            <person name="Moore E."/>
        </authorList>
    </citation>
    <scope>NUCLEOTIDE SEQUENCE [LARGE SCALE GENOMIC DNA]</scope>
    <source>
        <strain evidence="2 3">CCUG 59586</strain>
    </source>
</reference>
<feature type="domain" description="CRISPR system ring nuclease SSO2081-like" evidence="1">
    <location>
        <begin position="13"/>
        <end position="226"/>
    </location>
</feature>